<dbReference type="STRING" id="1716141.STSP_44230"/>
<protein>
    <submittedName>
        <fullName evidence="1">Uncharacterized protein</fullName>
    </submittedName>
</protein>
<accession>A0A177HPX0</accession>
<sequence>MRIRTAAWGAAAAGAVAGTAAVLCNRGDHRARGTGDGGAEHGRWHVITVGMPRSELLPGGVLPPPLDRLGDGVEIRTADAPGGRGTEIAVRGLALPGAGQSLRRILGTSTDQRIRRTLRQFKQLTETGEVLHMAGQPEGHHKPGGLLVAVGDRRATKEGLL</sequence>
<comment type="caution">
    <text evidence="1">The sequence shown here is derived from an EMBL/GenBank/DDBJ whole genome shotgun (WGS) entry which is preliminary data.</text>
</comment>
<dbReference type="Gene3D" id="3.30.530.20">
    <property type="match status" value="1"/>
</dbReference>
<dbReference type="PATRIC" id="fig|1716141.3.peg.4654"/>
<dbReference type="InterPro" id="IPR023393">
    <property type="entry name" value="START-like_dom_sf"/>
</dbReference>
<evidence type="ECO:0000313" key="1">
    <source>
        <dbReference type="EMBL" id="OAH12228.1"/>
    </source>
</evidence>
<name>A0A177HPX0_9ACTN</name>
<dbReference type="EMBL" id="LOHS01000093">
    <property type="protein sequence ID" value="OAH12228.1"/>
    <property type="molecule type" value="Genomic_DNA"/>
</dbReference>
<gene>
    <name evidence="1" type="ORF">STSP_44230</name>
</gene>
<keyword evidence="2" id="KW-1185">Reference proteome</keyword>
<dbReference type="Proteomes" id="UP000077381">
    <property type="component" value="Unassembled WGS sequence"/>
</dbReference>
<organism evidence="1 2">
    <name type="scientific">Streptomyces jeddahensis</name>
    <dbReference type="NCBI Taxonomy" id="1716141"/>
    <lineage>
        <taxon>Bacteria</taxon>
        <taxon>Bacillati</taxon>
        <taxon>Actinomycetota</taxon>
        <taxon>Actinomycetes</taxon>
        <taxon>Kitasatosporales</taxon>
        <taxon>Streptomycetaceae</taxon>
        <taxon>Streptomyces</taxon>
    </lineage>
</organism>
<dbReference type="RefSeq" id="WP_067280616.1">
    <property type="nucleotide sequence ID" value="NZ_LOHS01000093.1"/>
</dbReference>
<evidence type="ECO:0000313" key="2">
    <source>
        <dbReference type="Proteomes" id="UP000077381"/>
    </source>
</evidence>
<proteinExistence type="predicted"/>
<reference evidence="1 2" key="1">
    <citation type="submission" date="2015-12" db="EMBL/GenBank/DDBJ databases">
        <title>Genome sequence of Streptomyces sp. G25.</title>
        <authorList>
            <person name="Poehlein A."/>
            <person name="Roettig A."/>
            <person name="Hiessl S."/>
            <person name="Hauschild P."/>
            <person name="Schauer J."/>
            <person name="Madkour M.H."/>
            <person name="Al-Ansari A.M."/>
            <person name="Almakishah N.H."/>
            <person name="Steinbuechel A."/>
            <person name="Daniel R."/>
        </authorList>
    </citation>
    <scope>NUCLEOTIDE SEQUENCE [LARGE SCALE GENOMIC DNA]</scope>
    <source>
        <strain evidence="2">G25(2015)</strain>
    </source>
</reference>
<dbReference type="AlphaFoldDB" id="A0A177HPX0"/>